<dbReference type="InParanoid" id="G4U1B1"/>
<reference evidence="2 3" key="1">
    <citation type="journal article" date="2011" name="PLoS Pathog.">
        <title>Endophytic Life Strategies Decoded by Genome and Transcriptome Analyses of the Mutualistic Root Symbiont Piriformospora indica.</title>
        <authorList>
            <person name="Zuccaro A."/>
            <person name="Lahrmann U."/>
            <person name="Guldener U."/>
            <person name="Langen G."/>
            <person name="Pfiffi S."/>
            <person name="Biedenkopf D."/>
            <person name="Wong P."/>
            <person name="Samans B."/>
            <person name="Grimm C."/>
            <person name="Basiewicz M."/>
            <person name="Murat C."/>
            <person name="Martin F."/>
            <person name="Kogel K.H."/>
        </authorList>
    </citation>
    <scope>NUCLEOTIDE SEQUENCE [LARGE SCALE GENOMIC DNA]</scope>
    <source>
        <strain evidence="2 3">DSM 11827</strain>
    </source>
</reference>
<keyword evidence="3" id="KW-1185">Reference proteome</keyword>
<dbReference type="Proteomes" id="UP000007148">
    <property type="component" value="Unassembled WGS sequence"/>
</dbReference>
<dbReference type="EMBL" id="CAFZ01001515">
    <property type="protein sequence ID" value="CCA77354.1"/>
    <property type="molecule type" value="Genomic_DNA"/>
</dbReference>
<protein>
    <submittedName>
        <fullName evidence="2">Uncharacterized protein</fullName>
    </submittedName>
</protein>
<evidence type="ECO:0000313" key="2">
    <source>
        <dbReference type="EMBL" id="CCA77354.1"/>
    </source>
</evidence>
<feature type="region of interest" description="Disordered" evidence="1">
    <location>
        <begin position="1"/>
        <end position="33"/>
    </location>
</feature>
<evidence type="ECO:0000313" key="3">
    <source>
        <dbReference type="Proteomes" id="UP000007148"/>
    </source>
</evidence>
<evidence type="ECO:0000256" key="1">
    <source>
        <dbReference type="SAM" id="MobiDB-lite"/>
    </source>
</evidence>
<dbReference type="HOGENOM" id="CLU_3385004_0_0_1"/>
<accession>G4U1B1</accession>
<organism evidence="2 3">
    <name type="scientific">Serendipita indica (strain DSM 11827)</name>
    <name type="common">Root endophyte fungus</name>
    <name type="synonym">Piriformospora indica</name>
    <dbReference type="NCBI Taxonomy" id="1109443"/>
    <lineage>
        <taxon>Eukaryota</taxon>
        <taxon>Fungi</taxon>
        <taxon>Dikarya</taxon>
        <taxon>Basidiomycota</taxon>
        <taxon>Agaricomycotina</taxon>
        <taxon>Agaricomycetes</taxon>
        <taxon>Sebacinales</taxon>
        <taxon>Serendipitaceae</taxon>
        <taxon>Serendipita</taxon>
    </lineage>
</organism>
<name>G4U1B1_SERID</name>
<comment type="caution">
    <text evidence="2">The sequence shown here is derived from an EMBL/GenBank/DDBJ whole genome shotgun (WGS) entry which is preliminary data.</text>
</comment>
<gene>
    <name evidence="2" type="ORF">PIIN_11331</name>
</gene>
<sequence>MSSRSDKFVDLTASTNTTGAGSGAMQRPLKAAP</sequence>
<dbReference type="AlphaFoldDB" id="G4U1B1"/>
<proteinExistence type="predicted"/>